<gene>
    <name evidence="1" type="ORF">FB472_0660</name>
</gene>
<dbReference type="AlphaFoldDB" id="A0A8H2K590"/>
<reference evidence="1 2" key="1">
    <citation type="submission" date="2019-06" db="EMBL/GenBank/DDBJ databases">
        <title>Sequencing the genomes of 1000 actinobacteria strains.</title>
        <authorList>
            <person name="Klenk H.-P."/>
        </authorList>
    </citation>
    <scope>NUCLEOTIDE SEQUENCE [LARGE SCALE GENOMIC DNA]</scope>
    <source>
        <strain evidence="1 2">DSM 21947</strain>
    </source>
</reference>
<sequence length="129" mass="14399">MIQGLDDAHAVVLATGDAMQLDRDQRIVEHVIPMKRIVIEIVDPREADPRSNSVSDPIAGGPAISPEHLISIFDRLLVKCWVTADEHDRLNRTGRSFQWDAPDGDGWSRYRQAGVTAYQLTTDGDLLHD</sequence>
<organism evidence="1 2">
    <name type="scientific">Rhodoglobus vestalii</name>
    <dbReference type="NCBI Taxonomy" id="193384"/>
    <lineage>
        <taxon>Bacteria</taxon>
        <taxon>Bacillati</taxon>
        <taxon>Actinomycetota</taxon>
        <taxon>Actinomycetes</taxon>
        <taxon>Micrococcales</taxon>
        <taxon>Microbacteriaceae</taxon>
        <taxon>Rhodoglobus</taxon>
    </lineage>
</organism>
<dbReference type="EMBL" id="VFRA01000001">
    <property type="protein sequence ID" value="TQO19122.1"/>
    <property type="molecule type" value="Genomic_DNA"/>
</dbReference>
<dbReference type="RefSeq" id="WP_141989629.1">
    <property type="nucleotide sequence ID" value="NZ_VFRA01000001.1"/>
</dbReference>
<comment type="caution">
    <text evidence="1">The sequence shown here is derived from an EMBL/GenBank/DDBJ whole genome shotgun (WGS) entry which is preliminary data.</text>
</comment>
<evidence type="ECO:0000313" key="2">
    <source>
        <dbReference type="Proteomes" id="UP000316560"/>
    </source>
</evidence>
<name>A0A8H2K590_9MICO</name>
<accession>A0A8H2K590</accession>
<dbReference type="OrthoDB" id="3240480at2"/>
<keyword evidence="2" id="KW-1185">Reference proteome</keyword>
<proteinExistence type="predicted"/>
<evidence type="ECO:0000313" key="1">
    <source>
        <dbReference type="EMBL" id="TQO19122.1"/>
    </source>
</evidence>
<dbReference type="Proteomes" id="UP000316560">
    <property type="component" value="Unassembled WGS sequence"/>
</dbReference>
<protein>
    <submittedName>
        <fullName evidence="1">Uncharacterized protein</fullName>
    </submittedName>
</protein>